<evidence type="ECO:0000313" key="2">
    <source>
        <dbReference type="Proteomes" id="UP000724584"/>
    </source>
</evidence>
<proteinExistence type="predicted"/>
<dbReference type="EMBL" id="JAGIZQ010000003">
    <property type="protein sequence ID" value="KAH6636028.1"/>
    <property type="molecule type" value="Genomic_DNA"/>
</dbReference>
<protein>
    <submittedName>
        <fullName evidence="1">Uncharacterized protein</fullName>
    </submittedName>
</protein>
<accession>A0ACB7PCK5</accession>
<organism evidence="1 2">
    <name type="scientific">Chaetomium tenue</name>
    <dbReference type="NCBI Taxonomy" id="1854479"/>
    <lineage>
        <taxon>Eukaryota</taxon>
        <taxon>Fungi</taxon>
        <taxon>Dikarya</taxon>
        <taxon>Ascomycota</taxon>
        <taxon>Pezizomycotina</taxon>
        <taxon>Sordariomycetes</taxon>
        <taxon>Sordariomycetidae</taxon>
        <taxon>Sordariales</taxon>
        <taxon>Chaetomiaceae</taxon>
        <taxon>Chaetomium</taxon>
    </lineage>
</organism>
<dbReference type="Proteomes" id="UP000724584">
    <property type="component" value="Unassembled WGS sequence"/>
</dbReference>
<evidence type="ECO:0000313" key="1">
    <source>
        <dbReference type="EMBL" id="KAH6636028.1"/>
    </source>
</evidence>
<feature type="non-terminal residue" evidence="1">
    <location>
        <position position="396"/>
    </location>
</feature>
<comment type="caution">
    <text evidence="1">The sequence shown here is derived from an EMBL/GenBank/DDBJ whole genome shotgun (WGS) entry which is preliminary data.</text>
</comment>
<keyword evidence="2" id="KW-1185">Reference proteome</keyword>
<gene>
    <name evidence="1" type="ORF">F5144DRAFT_508141</name>
</gene>
<sequence length="396" mass="43496">MANRLALREVYDPAEEKQLTPTVDLVLVHGLDGDATESWTWRDKDSEVFWPRELLPEERPRTRVLSFSYNAKSFHNNTDATIRDSARSLLALLNVRRRKIADPASRPLIFVGHCLGGLVIKQALCFAHSEAEYGTIAAATKGIIFFGTPHGGADKASWKLVASGYSLLGGGPASALVGAITRASDDLEEIKEDFVQLSPRYPIISFYEEGHWGKTGKCIVNQTSARMMIENEYAMGVGADHRGICQFEDAENAAFMVLCERIGMAVGPDIEETTRHGSKRTAGRAVGRAAGNEPAVVERPEPWTILPWSAGPGREMSGSDMGGYTPQRVTMIEYEPVTGGDELQDIRRNTFTAANATPVLEGAGYAPGPNCSPPYQEPFGEKRKRGFFKRMNKLWS</sequence>
<reference evidence="1 2" key="1">
    <citation type="journal article" date="2021" name="Nat. Commun.">
        <title>Genetic determinants of endophytism in the Arabidopsis root mycobiome.</title>
        <authorList>
            <person name="Mesny F."/>
            <person name="Miyauchi S."/>
            <person name="Thiergart T."/>
            <person name="Pickel B."/>
            <person name="Atanasova L."/>
            <person name="Karlsson M."/>
            <person name="Huettel B."/>
            <person name="Barry K.W."/>
            <person name="Haridas S."/>
            <person name="Chen C."/>
            <person name="Bauer D."/>
            <person name="Andreopoulos W."/>
            <person name="Pangilinan J."/>
            <person name="LaButti K."/>
            <person name="Riley R."/>
            <person name="Lipzen A."/>
            <person name="Clum A."/>
            <person name="Drula E."/>
            <person name="Henrissat B."/>
            <person name="Kohler A."/>
            <person name="Grigoriev I.V."/>
            <person name="Martin F.M."/>
            <person name="Hacquard S."/>
        </authorList>
    </citation>
    <scope>NUCLEOTIDE SEQUENCE [LARGE SCALE GENOMIC DNA]</scope>
    <source>
        <strain evidence="1 2">MPI-SDFR-AT-0079</strain>
    </source>
</reference>
<name>A0ACB7PCK5_9PEZI</name>